<keyword evidence="1" id="KW-0732">Signal</keyword>
<feature type="chain" id="PRO_5011720335" description="DUF5333 domain-containing protein" evidence="1">
    <location>
        <begin position="22"/>
        <end position="132"/>
    </location>
</feature>
<sequence length="132" mass="14237">MTLRPLCLTLAALLTSAPAFADLKDERRISEGLITVGIAYEISEVCPDISARKIRGLRYLLALKSAASGLGYSSDEIDAYIDDDVEKDRLEVIARQRLAALGARKGDVAAHCAVGRAQVAQDTQVGRLLNPR</sequence>
<evidence type="ECO:0000256" key="1">
    <source>
        <dbReference type="SAM" id="SignalP"/>
    </source>
</evidence>
<dbReference type="AlphaFoldDB" id="A0A1H7HSR2"/>
<feature type="signal peptide" evidence="1">
    <location>
        <begin position="1"/>
        <end position="21"/>
    </location>
</feature>
<protein>
    <recommendedName>
        <fullName evidence="4">DUF5333 domain-containing protein</fullName>
    </recommendedName>
</protein>
<gene>
    <name evidence="2" type="ORF">SAMN04488526_0813</name>
</gene>
<name>A0A1H7HSR2_9RHOB</name>
<dbReference type="EMBL" id="FNZQ01000001">
    <property type="protein sequence ID" value="SEK53423.1"/>
    <property type="molecule type" value="Genomic_DNA"/>
</dbReference>
<dbReference type="Proteomes" id="UP000199283">
    <property type="component" value="Unassembled WGS sequence"/>
</dbReference>
<evidence type="ECO:0000313" key="2">
    <source>
        <dbReference type="EMBL" id="SEK53423.1"/>
    </source>
</evidence>
<dbReference type="RefSeq" id="WP_092759967.1">
    <property type="nucleotide sequence ID" value="NZ_FNZQ01000001.1"/>
</dbReference>
<accession>A0A1H7HSR2</accession>
<reference evidence="2 3" key="1">
    <citation type="submission" date="2016-10" db="EMBL/GenBank/DDBJ databases">
        <authorList>
            <person name="de Groot N.N."/>
        </authorList>
    </citation>
    <scope>NUCLEOTIDE SEQUENCE [LARGE SCALE GENOMIC DNA]</scope>
    <source>
        <strain evidence="2 3">DSM 14858</strain>
    </source>
</reference>
<dbReference type="STRING" id="188906.SAMN04488526_0813"/>
<keyword evidence="3" id="KW-1185">Reference proteome</keyword>
<evidence type="ECO:0000313" key="3">
    <source>
        <dbReference type="Proteomes" id="UP000199283"/>
    </source>
</evidence>
<dbReference type="OrthoDB" id="7658992at2"/>
<evidence type="ECO:0008006" key="4">
    <source>
        <dbReference type="Google" id="ProtNLM"/>
    </source>
</evidence>
<proteinExistence type="predicted"/>
<dbReference type="Pfam" id="PF17267">
    <property type="entry name" value="DUF5333"/>
    <property type="match status" value="1"/>
</dbReference>
<dbReference type="InterPro" id="IPR020349">
    <property type="entry name" value="Uncharacterised_14.7kDa"/>
</dbReference>
<organism evidence="2 3">
    <name type="scientific">Jannaschia helgolandensis</name>
    <dbReference type="NCBI Taxonomy" id="188906"/>
    <lineage>
        <taxon>Bacteria</taxon>
        <taxon>Pseudomonadati</taxon>
        <taxon>Pseudomonadota</taxon>
        <taxon>Alphaproteobacteria</taxon>
        <taxon>Rhodobacterales</taxon>
        <taxon>Roseobacteraceae</taxon>
        <taxon>Jannaschia</taxon>
    </lineage>
</organism>